<evidence type="ECO:0000313" key="2">
    <source>
        <dbReference type="EMBL" id="PVH13527.1"/>
    </source>
</evidence>
<sequence>MPTIPETYKRIRYKVNFFIVDTKSKWYSTSRNPRLIQSKFQGQTLISLRVHPHDKYLVKKGEFLSLEKKQPDYFSWGSLVDLYCQEAVENMSFPPPEEEIQEEPKGCEQPKIQSVDVGNKRISKITRASNFIKSFQRSKPEAGKDTESPGPGLRRRILYSRLFRRRHDNSSNEASPSNKSSDSYPRVWHRILNDVSLSAAQVSTGTAPTSRSDYDNLSSDLTEGRRRVTDVSLR</sequence>
<name>A0A2V1A4L0_9ASCO</name>
<dbReference type="EMBL" id="PKFP01000001">
    <property type="protein sequence ID" value="PVH13527.1"/>
    <property type="molecule type" value="Genomic_DNA"/>
</dbReference>
<feature type="region of interest" description="Disordered" evidence="1">
    <location>
        <begin position="95"/>
        <end position="114"/>
    </location>
</feature>
<feature type="compositionally biased region" description="Polar residues" evidence="1">
    <location>
        <begin position="202"/>
        <end position="221"/>
    </location>
</feature>
<reference evidence="2 3" key="1">
    <citation type="submission" date="2017-12" db="EMBL/GenBank/DDBJ databases">
        <title>Genome Sequence of the Amphotericin B-resistant Candida duobushaemulonii strain, B09383.</title>
        <authorList>
            <person name="Chow N.A."/>
            <person name="Gade L."/>
            <person name="Batra D."/>
            <person name="Rowe L.A."/>
            <person name="Loparev V.N."/>
            <person name="Litvintseva A.P."/>
        </authorList>
    </citation>
    <scope>NUCLEOTIDE SEQUENCE [LARGE SCALE GENOMIC DNA]</scope>
    <source>
        <strain evidence="2 3">B09383</strain>
    </source>
</reference>
<dbReference type="AlphaFoldDB" id="A0A2V1A4L0"/>
<proteinExistence type="predicted"/>
<keyword evidence="3" id="KW-1185">Reference proteome</keyword>
<feature type="compositionally biased region" description="Basic and acidic residues" evidence="1">
    <location>
        <begin position="138"/>
        <end position="147"/>
    </location>
</feature>
<dbReference type="VEuPathDB" id="FungiDB:CXQ87_001632"/>
<feature type="compositionally biased region" description="Basic and acidic residues" evidence="1">
    <location>
        <begin position="222"/>
        <end position="234"/>
    </location>
</feature>
<dbReference type="RefSeq" id="XP_025334467.1">
    <property type="nucleotide sequence ID" value="XM_025480167.1"/>
</dbReference>
<gene>
    <name evidence="2" type="ORF">CXQ87_001632</name>
</gene>
<evidence type="ECO:0000313" key="3">
    <source>
        <dbReference type="Proteomes" id="UP000244406"/>
    </source>
</evidence>
<dbReference type="GeneID" id="37001632"/>
<evidence type="ECO:0000256" key="1">
    <source>
        <dbReference type="SAM" id="MobiDB-lite"/>
    </source>
</evidence>
<protein>
    <submittedName>
        <fullName evidence="2">Uncharacterized protein</fullName>
    </submittedName>
</protein>
<feature type="region of interest" description="Disordered" evidence="1">
    <location>
        <begin position="133"/>
        <end position="153"/>
    </location>
</feature>
<feature type="region of interest" description="Disordered" evidence="1">
    <location>
        <begin position="202"/>
        <end position="234"/>
    </location>
</feature>
<comment type="caution">
    <text evidence="2">The sequence shown here is derived from an EMBL/GenBank/DDBJ whole genome shotgun (WGS) entry which is preliminary data.</text>
</comment>
<feature type="compositionally biased region" description="Low complexity" evidence="1">
    <location>
        <begin position="171"/>
        <end position="183"/>
    </location>
</feature>
<organism evidence="2 3">
    <name type="scientific">Candidozyma duobushaemuli</name>
    <dbReference type="NCBI Taxonomy" id="1231522"/>
    <lineage>
        <taxon>Eukaryota</taxon>
        <taxon>Fungi</taxon>
        <taxon>Dikarya</taxon>
        <taxon>Ascomycota</taxon>
        <taxon>Saccharomycotina</taxon>
        <taxon>Pichiomycetes</taxon>
        <taxon>Metschnikowiaceae</taxon>
        <taxon>Candidozyma</taxon>
    </lineage>
</organism>
<accession>A0A2V1A4L0</accession>
<feature type="region of interest" description="Disordered" evidence="1">
    <location>
        <begin position="165"/>
        <end position="185"/>
    </location>
</feature>
<dbReference type="Proteomes" id="UP000244406">
    <property type="component" value="Unassembled WGS sequence"/>
</dbReference>